<dbReference type="Pfam" id="PF13640">
    <property type="entry name" value="2OG-FeII_Oxy_3"/>
    <property type="match status" value="1"/>
</dbReference>
<dbReference type="EMBL" id="JAMD01000003">
    <property type="protein sequence ID" value="KEJ96334.1"/>
    <property type="molecule type" value="Genomic_DNA"/>
</dbReference>
<evidence type="ECO:0000256" key="1">
    <source>
        <dbReference type="ARBA" id="ARBA00001961"/>
    </source>
</evidence>
<dbReference type="RefSeq" id="WP_037923586.1">
    <property type="nucleotide sequence ID" value="NZ_CP054599.1"/>
</dbReference>
<evidence type="ECO:0000256" key="5">
    <source>
        <dbReference type="ARBA" id="ARBA00023002"/>
    </source>
</evidence>
<dbReference type="InterPro" id="IPR044862">
    <property type="entry name" value="Pro_4_hyd_alph_FE2OG_OXY"/>
</dbReference>
<accession>A0A073J2W4</accession>
<keyword evidence="3" id="KW-0847">Vitamin C</keyword>
<dbReference type="PROSITE" id="PS51471">
    <property type="entry name" value="FE2OG_OXY"/>
    <property type="match status" value="1"/>
</dbReference>
<evidence type="ECO:0000313" key="8">
    <source>
        <dbReference type="EMBL" id="KEJ96334.1"/>
    </source>
</evidence>
<protein>
    <submittedName>
        <fullName evidence="8">Oxidoreductase</fullName>
    </submittedName>
</protein>
<comment type="cofactor">
    <cofactor evidence="1">
        <name>L-ascorbate</name>
        <dbReference type="ChEBI" id="CHEBI:38290"/>
    </cofactor>
</comment>
<gene>
    <name evidence="8" type="ORF">SUH3_13305</name>
</gene>
<comment type="caution">
    <text evidence="8">The sequence shown here is derived from an EMBL/GenBank/DDBJ whole genome shotgun (WGS) entry which is preliminary data.</text>
</comment>
<evidence type="ECO:0000256" key="4">
    <source>
        <dbReference type="ARBA" id="ARBA00022964"/>
    </source>
</evidence>
<dbReference type="AlphaFoldDB" id="A0A073J2W4"/>
<proteinExistence type="predicted"/>
<keyword evidence="6" id="KW-0408">Iron</keyword>
<dbReference type="GO" id="GO:0005506">
    <property type="term" value="F:iron ion binding"/>
    <property type="evidence" value="ECO:0007669"/>
    <property type="project" value="InterPro"/>
</dbReference>
<dbReference type="GO" id="GO:0016705">
    <property type="term" value="F:oxidoreductase activity, acting on paired donors, with incorporation or reduction of molecular oxygen"/>
    <property type="evidence" value="ECO:0007669"/>
    <property type="project" value="InterPro"/>
</dbReference>
<reference evidence="8 9" key="1">
    <citation type="submission" date="2014-01" db="EMBL/GenBank/DDBJ databases">
        <title>Sulfitobacter sp. H3 (MCCC 1A00686) Genome Sequencing.</title>
        <authorList>
            <person name="Lai Q."/>
            <person name="Hong Z."/>
        </authorList>
    </citation>
    <scope>NUCLEOTIDE SEQUENCE [LARGE SCALE GENOMIC DNA]</scope>
    <source>
        <strain evidence="8 9">H3</strain>
    </source>
</reference>
<dbReference type="Proteomes" id="UP000027746">
    <property type="component" value="Unassembled WGS sequence"/>
</dbReference>
<dbReference type="InterPro" id="IPR005123">
    <property type="entry name" value="Oxoglu/Fe-dep_dioxygenase_dom"/>
</dbReference>
<evidence type="ECO:0000256" key="3">
    <source>
        <dbReference type="ARBA" id="ARBA00022896"/>
    </source>
</evidence>
<keyword evidence="4" id="KW-0223">Dioxygenase</keyword>
<dbReference type="OrthoDB" id="9812472at2"/>
<sequence>MLSMHTIPQAFSVGECDAIVAAISQAPSDPALLVGRNRDHNMRSADLVWTDEVEGLAWVMDRLIDLVRVANRDHFGFDLTAFEESPQVAIYRASAAGHFVWHSDIGGGPISAKRKLTLVLQLSQPEDYEGGTLEVMPGAQVLEASRAQGCVTVFPSFMLHQVTPVRSGVRHSLTVWAHGPAFR</sequence>
<dbReference type="SMART" id="SM00702">
    <property type="entry name" value="P4Hc"/>
    <property type="match status" value="1"/>
</dbReference>
<keyword evidence="2" id="KW-0479">Metal-binding</keyword>
<evidence type="ECO:0000313" key="9">
    <source>
        <dbReference type="Proteomes" id="UP000027746"/>
    </source>
</evidence>
<keyword evidence="9" id="KW-1185">Reference proteome</keyword>
<evidence type="ECO:0000256" key="2">
    <source>
        <dbReference type="ARBA" id="ARBA00022723"/>
    </source>
</evidence>
<dbReference type="Gene3D" id="2.60.120.620">
    <property type="entry name" value="q2cbj1_9rhob like domain"/>
    <property type="match status" value="1"/>
</dbReference>
<organism evidence="8 9">
    <name type="scientific">Pseudosulfitobacter pseudonitzschiae</name>
    <dbReference type="NCBI Taxonomy" id="1402135"/>
    <lineage>
        <taxon>Bacteria</taxon>
        <taxon>Pseudomonadati</taxon>
        <taxon>Pseudomonadota</taxon>
        <taxon>Alphaproteobacteria</taxon>
        <taxon>Rhodobacterales</taxon>
        <taxon>Roseobacteraceae</taxon>
        <taxon>Pseudosulfitobacter</taxon>
    </lineage>
</organism>
<dbReference type="GO" id="GO:0051213">
    <property type="term" value="F:dioxygenase activity"/>
    <property type="evidence" value="ECO:0007669"/>
    <property type="project" value="UniProtKB-KW"/>
</dbReference>
<feature type="domain" description="Fe2OG dioxygenase" evidence="7">
    <location>
        <begin position="82"/>
        <end position="179"/>
    </location>
</feature>
<dbReference type="GeneID" id="68869357"/>
<dbReference type="InterPro" id="IPR006620">
    <property type="entry name" value="Pro_4_hyd_alph"/>
</dbReference>
<name>A0A073J2W4_9RHOB</name>
<evidence type="ECO:0000259" key="7">
    <source>
        <dbReference type="PROSITE" id="PS51471"/>
    </source>
</evidence>
<dbReference type="GO" id="GO:0031418">
    <property type="term" value="F:L-ascorbic acid binding"/>
    <property type="evidence" value="ECO:0007669"/>
    <property type="project" value="UniProtKB-KW"/>
</dbReference>
<keyword evidence="5" id="KW-0560">Oxidoreductase</keyword>
<evidence type="ECO:0000256" key="6">
    <source>
        <dbReference type="ARBA" id="ARBA00023004"/>
    </source>
</evidence>